<dbReference type="PIRSF" id="PIRSF003078">
    <property type="entry name" value="GidB"/>
    <property type="match status" value="1"/>
</dbReference>
<evidence type="ECO:0000256" key="3">
    <source>
        <dbReference type="ARBA" id="ARBA00022603"/>
    </source>
</evidence>
<dbReference type="GO" id="GO:0005829">
    <property type="term" value="C:cytosol"/>
    <property type="evidence" value="ECO:0007669"/>
    <property type="project" value="TreeGrafter"/>
</dbReference>
<accession>A0A1G7LFK4</accession>
<comment type="subcellular location">
    <subcellularLocation>
        <location evidence="6">Cytoplasm</location>
    </subcellularLocation>
</comment>
<dbReference type="FunFam" id="3.40.50.150:FF:000041">
    <property type="entry name" value="Ribosomal RNA small subunit methyltransferase G"/>
    <property type="match status" value="1"/>
</dbReference>
<dbReference type="GO" id="GO:0070043">
    <property type="term" value="F:rRNA (guanine-N7-)-methyltransferase activity"/>
    <property type="evidence" value="ECO:0007669"/>
    <property type="project" value="UniProtKB-UniRule"/>
</dbReference>
<dbReference type="Proteomes" id="UP000198972">
    <property type="component" value="Unassembled WGS sequence"/>
</dbReference>
<dbReference type="HAMAP" id="MF_00074">
    <property type="entry name" value="16SrRNA_methyltr_G"/>
    <property type="match status" value="1"/>
</dbReference>
<keyword evidence="2 6" id="KW-0698">rRNA processing</keyword>
<comment type="similarity">
    <text evidence="6">Belongs to the methyltransferase superfamily. RNA methyltransferase RsmG family.</text>
</comment>
<dbReference type="PANTHER" id="PTHR31760:SF0">
    <property type="entry name" value="S-ADENOSYL-L-METHIONINE-DEPENDENT METHYLTRANSFERASES SUPERFAMILY PROTEIN"/>
    <property type="match status" value="1"/>
</dbReference>
<dbReference type="Gene3D" id="3.40.50.150">
    <property type="entry name" value="Vaccinia Virus protein VP39"/>
    <property type="match status" value="1"/>
</dbReference>
<proteinExistence type="inferred from homology"/>
<name>A0A1G7LFK4_9BACL</name>
<dbReference type="OrthoDB" id="9808773at2"/>
<feature type="binding site" evidence="6">
    <location>
        <position position="84"/>
    </location>
    <ligand>
        <name>S-adenosyl-L-methionine</name>
        <dbReference type="ChEBI" id="CHEBI:59789"/>
    </ligand>
</feature>
<evidence type="ECO:0000256" key="2">
    <source>
        <dbReference type="ARBA" id="ARBA00022552"/>
    </source>
</evidence>
<dbReference type="InterPro" id="IPR003682">
    <property type="entry name" value="rRNA_ssu_MeTfrase_G"/>
</dbReference>
<keyword evidence="4 6" id="KW-0808">Transferase</keyword>
<dbReference type="EMBL" id="FNBG01000011">
    <property type="protein sequence ID" value="SDF48317.1"/>
    <property type="molecule type" value="Genomic_DNA"/>
</dbReference>
<feature type="binding site" evidence="6">
    <location>
        <position position="79"/>
    </location>
    <ligand>
        <name>S-adenosyl-L-methionine</name>
        <dbReference type="ChEBI" id="CHEBI:59789"/>
    </ligand>
</feature>
<dbReference type="NCBIfam" id="TIGR00138">
    <property type="entry name" value="rsmG_gidB"/>
    <property type="match status" value="1"/>
</dbReference>
<dbReference type="InterPro" id="IPR029063">
    <property type="entry name" value="SAM-dependent_MTases_sf"/>
</dbReference>
<keyword evidence="9" id="KW-1185">Reference proteome</keyword>
<dbReference type="PANTHER" id="PTHR31760">
    <property type="entry name" value="S-ADENOSYL-L-METHIONINE-DEPENDENT METHYLTRANSFERASES SUPERFAMILY PROTEIN"/>
    <property type="match status" value="1"/>
</dbReference>
<gene>
    <name evidence="6" type="primary">rsmG</name>
    <name evidence="8" type="ORF">SAMN04488542_111111</name>
</gene>
<feature type="binding site" evidence="6">
    <location>
        <position position="149"/>
    </location>
    <ligand>
        <name>S-adenosyl-L-methionine</name>
        <dbReference type="ChEBI" id="CHEBI:59789"/>
    </ligand>
</feature>
<dbReference type="Pfam" id="PF02527">
    <property type="entry name" value="GidB"/>
    <property type="match status" value="1"/>
</dbReference>
<reference evidence="8 9" key="1">
    <citation type="submission" date="2016-10" db="EMBL/GenBank/DDBJ databases">
        <authorList>
            <person name="de Groot N.N."/>
        </authorList>
    </citation>
    <scope>NUCLEOTIDE SEQUENCE [LARGE SCALE GENOMIC DNA]</scope>
    <source>
        <strain evidence="8 9">DSM 28129</strain>
    </source>
</reference>
<evidence type="ECO:0000256" key="1">
    <source>
        <dbReference type="ARBA" id="ARBA00022490"/>
    </source>
</evidence>
<feature type="binding site" evidence="6">
    <location>
        <begin position="130"/>
        <end position="131"/>
    </location>
    <ligand>
        <name>S-adenosyl-L-methionine</name>
        <dbReference type="ChEBI" id="CHEBI:59789"/>
    </ligand>
</feature>
<dbReference type="EC" id="2.1.1.-" evidence="6"/>
<feature type="region of interest" description="Disordered" evidence="7">
    <location>
        <begin position="220"/>
        <end position="240"/>
    </location>
</feature>
<evidence type="ECO:0000313" key="8">
    <source>
        <dbReference type="EMBL" id="SDF48317.1"/>
    </source>
</evidence>
<keyword evidence="1 6" id="KW-0963">Cytoplasm</keyword>
<keyword evidence="5 6" id="KW-0949">S-adenosyl-L-methionine</keyword>
<comment type="caution">
    <text evidence="6">Lacks conserved residue(s) required for the propagation of feature annotation.</text>
</comment>
<sequence length="240" mass="26963">MDPIQSKFHALLLEHGIDLTSTQLEQFETYYEELVTWNEKMNLTGITEREQVYIKHFYDSVSLSFYLDISNVSNVADIGSGAGFPGIPLKICFPELKLTIIDSLNKRIGFLQNVVDKLGLCDVELLHGRAEDMARKEHLRDAFDLVTARAVARMAVLNEFCLPFVKNGGLFAAMKGSDPGEEIKESVRSMNELKGKLRDTHHFSLPLENSDRHIVIVSKTGNTPKKYPRKAGTPLKSPLV</sequence>
<organism evidence="8 9">
    <name type="scientific">Fontibacillus panacisegetis</name>
    <dbReference type="NCBI Taxonomy" id="670482"/>
    <lineage>
        <taxon>Bacteria</taxon>
        <taxon>Bacillati</taxon>
        <taxon>Bacillota</taxon>
        <taxon>Bacilli</taxon>
        <taxon>Bacillales</taxon>
        <taxon>Paenibacillaceae</taxon>
        <taxon>Fontibacillus</taxon>
    </lineage>
</organism>
<protein>
    <recommendedName>
        <fullName evidence="6">Ribosomal RNA small subunit methyltransferase G</fullName>
        <ecNumber evidence="6">2.1.1.-</ecNumber>
    </recommendedName>
    <alternativeName>
        <fullName evidence="6">16S rRNA 7-methylguanosine methyltransferase</fullName>
        <shortName evidence="6">16S rRNA m7G methyltransferase</shortName>
    </alternativeName>
</protein>
<dbReference type="AlphaFoldDB" id="A0A1G7LFK4"/>
<evidence type="ECO:0000256" key="4">
    <source>
        <dbReference type="ARBA" id="ARBA00022679"/>
    </source>
</evidence>
<comment type="function">
    <text evidence="6">Specifically methylates the N7 position of guanine in position 535 of 16S rRNA.</text>
</comment>
<dbReference type="STRING" id="670482.SAMN04488542_111111"/>
<evidence type="ECO:0000313" key="9">
    <source>
        <dbReference type="Proteomes" id="UP000198972"/>
    </source>
</evidence>
<evidence type="ECO:0000256" key="5">
    <source>
        <dbReference type="ARBA" id="ARBA00022691"/>
    </source>
</evidence>
<dbReference type="SUPFAM" id="SSF53335">
    <property type="entry name" value="S-adenosyl-L-methionine-dependent methyltransferases"/>
    <property type="match status" value="1"/>
</dbReference>
<evidence type="ECO:0000256" key="7">
    <source>
        <dbReference type="SAM" id="MobiDB-lite"/>
    </source>
</evidence>
<keyword evidence="3 6" id="KW-0489">Methyltransferase</keyword>
<dbReference type="RefSeq" id="WP_091230016.1">
    <property type="nucleotide sequence ID" value="NZ_FNBG01000011.1"/>
</dbReference>
<evidence type="ECO:0000256" key="6">
    <source>
        <dbReference type="HAMAP-Rule" id="MF_00074"/>
    </source>
</evidence>